<dbReference type="Proteomes" id="UP001168363">
    <property type="component" value="Unassembled WGS sequence"/>
</dbReference>
<reference evidence="3" key="1">
    <citation type="submission" date="2023-06" db="EMBL/GenBank/DDBJ databases">
        <title>Genome sequence of Nocardioides sp. SOB44.</title>
        <authorList>
            <person name="Zhang G."/>
        </authorList>
    </citation>
    <scope>NUCLEOTIDE SEQUENCE</scope>
    <source>
        <strain evidence="3">SOB44</strain>
    </source>
</reference>
<accession>A0ABT8TUC3</accession>
<name>A0ABT8TUC3_9ACTN</name>
<dbReference type="RefSeq" id="WP_302709750.1">
    <property type="nucleotide sequence ID" value="NZ_JAULSC010000022.1"/>
</dbReference>
<evidence type="ECO:0000259" key="2">
    <source>
        <dbReference type="Pfam" id="PF11716"/>
    </source>
</evidence>
<organism evidence="3 4">
    <name type="scientific">Nocardioides cremeus</name>
    <dbReference type="NCBI Taxonomy" id="3058044"/>
    <lineage>
        <taxon>Bacteria</taxon>
        <taxon>Bacillati</taxon>
        <taxon>Actinomycetota</taxon>
        <taxon>Actinomycetes</taxon>
        <taxon>Propionibacteriales</taxon>
        <taxon>Nocardioidaceae</taxon>
        <taxon>Nocardioides</taxon>
    </lineage>
</organism>
<dbReference type="Pfam" id="PF11716">
    <property type="entry name" value="MDMPI_N"/>
    <property type="match status" value="1"/>
</dbReference>
<feature type="region of interest" description="Disordered" evidence="1">
    <location>
        <begin position="122"/>
        <end position="148"/>
    </location>
</feature>
<evidence type="ECO:0000313" key="3">
    <source>
        <dbReference type="EMBL" id="MDO3397550.1"/>
    </source>
</evidence>
<dbReference type="InterPro" id="IPR034660">
    <property type="entry name" value="DinB/YfiT-like"/>
</dbReference>
<sequence length="148" mass="15806">MSDVARAARLLREATRDLGVAELSRPVPSCPGWTVSDALTHVAENLAGDLAEAGLHPETADVLTAYELHAAELPRAEFQVLDMTLHAWDIGQALGRPVELGDADLDLLETFAMAAGDRLRDDDAFRPVPAPAGADRPTRVLAAYGRTP</sequence>
<dbReference type="InterPro" id="IPR024344">
    <property type="entry name" value="MDMPI_metal-binding"/>
</dbReference>
<dbReference type="SUPFAM" id="SSF109854">
    <property type="entry name" value="DinB/YfiT-like putative metalloenzymes"/>
    <property type="match status" value="1"/>
</dbReference>
<dbReference type="EMBL" id="JAULSC010000022">
    <property type="protein sequence ID" value="MDO3397550.1"/>
    <property type="molecule type" value="Genomic_DNA"/>
</dbReference>
<keyword evidence="4" id="KW-1185">Reference proteome</keyword>
<gene>
    <name evidence="3" type="ORF">QWJ41_17620</name>
</gene>
<evidence type="ECO:0000256" key="1">
    <source>
        <dbReference type="SAM" id="MobiDB-lite"/>
    </source>
</evidence>
<comment type="caution">
    <text evidence="3">The sequence shown here is derived from an EMBL/GenBank/DDBJ whole genome shotgun (WGS) entry which is preliminary data.</text>
</comment>
<protein>
    <recommendedName>
        <fullName evidence="2">Mycothiol-dependent maleylpyruvate isomerase metal-binding domain-containing protein</fullName>
    </recommendedName>
</protein>
<proteinExistence type="predicted"/>
<feature type="domain" description="Mycothiol-dependent maleylpyruvate isomerase metal-binding" evidence="2">
    <location>
        <begin position="5"/>
        <end position="129"/>
    </location>
</feature>
<evidence type="ECO:0000313" key="4">
    <source>
        <dbReference type="Proteomes" id="UP001168363"/>
    </source>
</evidence>